<organism evidence="1 2">
    <name type="scientific">Pseudomonas fluorescens</name>
    <dbReference type="NCBI Taxonomy" id="294"/>
    <lineage>
        <taxon>Bacteria</taxon>
        <taxon>Pseudomonadati</taxon>
        <taxon>Pseudomonadota</taxon>
        <taxon>Gammaproteobacteria</taxon>
        <taxon>Pseudomonadales</taxon>
        <taxon>Pseudomonadaceae</taxon>
        <taxon>Pseudomonas</taxon>
    </lineage>
</organism>
<dbReference type="Proteomes" id="UP000327167">
    <property type="component" value="Unassembled WGS sequence"/>
</dbReference>
<evidence type="ECO:0008006" key="3">
    <source>
        <dbReference type="Google" id="ProtNLM"/>
    </source>
</evidence>
<evidence type="ECO:0000313" key="1">
    <source>
        <dbReference type="EMBL" id="VVM97101.1"/>
    </source>
</evidence>
<proteinExistence type="predicted"/>
<accession>A0A5E6TUK1</accession>
<dbReference type="AlphaFoldDB" id="A0A5E6TUK1"/>
<name>A0A5E6TUK1_PSEFL</name>
<dbReference type="EMBL" id="CABVHJ010000009">
    <property type="protein sequence ID" value="VVM97101.1"/>
    <property type="molecule type" value="Genomic_DNA"/>
</dbReference>
<evidence type="ECO:0000313" key="2">
    <source>
        <dbReference type="Proteomes" id="UP000327167"/>
    </source>
</evidence>
<protein>
    <recommendedName>
        <fullName evidence="3">Hydrolase</fullName>
    </recommendedName>
</protein>
<reference evidence="1 2" key="1">
    <citation type="submission" date="2019-09" db="EMBL/GenBank/DDBJ databases">
        <authorList>
            <person name="Chandra G."/>
            <person name="Truman W A."/>
        </authorList>
    </citation>
    <scope>NUCLEOTIDE SEQUENCE [LARGE SCALE GENOMIC DNA]</scope>
    <source>
        <strain evidence="1">PS655</strain>
    </source>
</reference>
<gene>
    <name evidence="1" type="ORF">PS655_03123</name>
</gene>
<sequence>MTTQYKRLDKNNAAVLLVDHQALGHVQRTDPRIGVESHVQRRCAIDDLVRSGL</sequence>